<dbReference type="PATRIC" id="fig|1212489.4.peg.806"/>
<comment type="caution">
    <text evidence="1">The sequence shown here is derived from an EMBL/GenBank/DDBJ whole genome shotgun (WGS) entry which is preliminary data.</text>
</comment>
<dbReference type="RefSeq" id="WP_058495116.1">
    <property type="nucleotide sequence ID" value="NZ_CAAAIU010000021.1"/>
</dbReference>
<evidence type="ECO:0000313" key="1">
    <source>
        <dbReference type="EMBL" id="KTC89115.1"/>
    </source>
</evidence>
<proteinExistence type="predicted"/>
<dbReference type="Proteomes" id="UP000054736">
    <property type="component" value="Unassembled WGS sequence"/>
</dbReference>
<sequence length="390" mass="45446">MKIIFLDIDDVLYLKVYRELSATELQDIRLKLKEKYSPEAVDSLKERFLIAALNFTPLAIDYLKILCQEEDVKIVISSTWRLSNSLEQLQALFSMYELGDKIIGYTPDIYYYNRGQEIESWLIEHLDKIDAFLILDDDNWNISGHFLPRFVHCTQGFHFEKYFLEAQQILKTPLRGEESNVGRYFKAVEQSIASNRPILIRSFDIAEYRLINQCNQREFMVCLGKLIPQGPEDACSFTFESLDGSAILEILSFLDEHKININTLHFLNCYSDLGLVLKNWFQHVSDPLNIKITHRKPQFSNTLFEAIEGNNNLLVEFHYGESLFYELDLGLIIELERKKRINWFCYDGSSDKSQSSKFTYTQDGVQFFKRLPSRNPDDLLISSQPTNSLG</sequence>
<gene>
    <name evidence="1" type="ORF">Ldro_0773</name>
</gene>
<dbReference type="STRING" id="1212489.Ldro_0773"/>
<dbReference type="AlphaFoldDB" id="A0A0W0T0J4"/>
<protein>
    <submittedName>
        <fullName evidence="1">Uncharacterized protein</fullName>
    </submittedName>
</protein>
<dbReference type="EMBL" id="LNXY01000011">
    <property type="protein sequence ID" value="KTC89115.1"/>
    <property type="molecule type" value="Genomic_DNA"/>
</dbReference>
<accession>A0A0W0T0J4</accession>
<dbReference type="Pfam" id="PF18143">
    <property type="entry name" value="HAD_SAK_2"/>
    <property type="match status" value="1"/>
</dbReference>
<keyword evidence="2" id="KW-1185">Reference proteome</keyword>
<organism evidence="1 2">
    <name type="scientific">Legionella drozanskii LLAP-1</name>
    <dbReference type="NCBI Taxonomy" id="1212489"/>
    <lineage>
        <taxon>Bacteria</taxon>
        <taxon>Pseudomonadati</taxon>
        <taxon>Pseudomonadota</taxon>
        <taxon>Gammaproteobacteria</taxon>
        <taxon>Legionellales</taxon>
        <taxon>Legionellaceae</taxon>
        <taxon>Legionella</taxon>
    </lineage>
</organism>
<name>A0A0W0T0J4_9GAMM</name>
<reference evidence="1 2" key="1">
    <citation type="submission" date="2015-11" db="EMBL/GenBank/DDBJ databases">
        <title>Genomic analysis of 38 Legionella species identifies large and diverse effector repertoires.</title>
        <authorList>
            <person name="Burstein D."/>
            <person name="Amaro F."/>
            <person name="Zusman T."/>
            <person name="Lifshitz Z."/>
            <person name="Cohen O."/>
            <person name="Gilbert J.A."/>
            <person name="Pupko T."/>
            <person name="Shuman H.A."/>
            <person name="Segal G."/>
        </authorList>
    </citation>
    <scope>NUCLEOTIDE SEQUENCE [LARGE SCALE GENOMIC DNA]</scope>
    <source>
        <strain evidence="1 2">ATCC 700990</strain>
    </source>
</reference>
<dbReference type="OrthoDB" id="8773450at2"/>
<evidence type="ECO:0000313" key="2">
    <source>
        <dbReference type="Proteomes" id="UP000054736"/>
    </source>
</evidence>